<sequence length="658" mass="72856">MGSDISTSMHGDSLSMSIDSLPKGKSKSKSKGIIKPNKVKKSTSYFHSKPSDLVDFIVNKNWQKVLNRCTSHPKEIYMTQKIRLYGTDRKLLPLHIACAMQPPAEVIAALLRPDTVTGMSTVKTLMQNAKKKNRIIGSKDKSTSASGSGSICSREAAPMSYPQLILQQSSSSMGGAGDGIEIECKDSEEGKEVIEPPTCRTAPLSPSLAEGDEGENYNQMFFPEKEGRTGFALQITPSGEVKQISPNGKSCRAAIHSESPFVYASQSHKEQKNTSDQMKVRASYQSAIADDFLPIHIACLYRASPEVIAFLIKCYPEGMEHKNKWGMLPLHIVCSNYYLKPPAITASKLDDDFTTKAFLNNLYNESMEDEMNKWDIAKVVEMLVTAFPQSVNIPSDNIEWYTPLEYAARNIQDKELRDKITSYLKKKQDQNFTFDGASASYGAGNDALSLSSSLSDSKASHGKGVKALPISECTLLYTYILGKQWDSIHDRLQQVPDEASFWIIDKNYPRLPIHLACENSAPLEVIEALLNAYPEGCIAKDGSGSYPLHLACANVQSYKIIFTLLKRAIKASKAKDDIGRLPLHLACVNGADPAVIKALLDAYPTSCTVKDYNGHTAMTYVDYNESDEDEKQKYTEIFEQYENGNGILADDRDDRLKD</sequence>
<comment type="caution">
    <text evidence="4">The sequence shown here is derived from an EMBL/GenBank/DDBJ whole genome shotgun (WGS) entry which is preliminary data.</text>
</comment>
<dbReference type="AlphaFoldDB" id="A0AAD3HBY7"/>
<evidence type="ECO:0000313" key="5">
    <source>
        <dbReference type="Proteomes" id="UP001054902"/>
    </source>
</evidence>
<dbReference type="SMART" id="SM00248">
    <property type="entry name" value="ANK"/>
    <property type="match status" value="5"/>
</dbReference>
<evidence type="ECO:0000256" key="3">
    <source>
        <dbReference type="SAM" id="MobiDB-lite"/>
    </source>
</evidence>
<dbReference type="InterPro" id="IPR052420">
    <property type="entry name" value="Espin/Espin-like"/>
</dbReference>
<reference evidence="4 5" key="1">
    <citation type="journal article" date="2021" name="Sci. Rep.">
        <title>The genome of the diatom Chaetoceros tenuissimus carries an ancient integrated fragment of an extant virus.</title>
        <authorList>
            <person name="Hongo Y."/>
            <person name="Kimura K."/>
            <person name="Takaki Y."/>
            <person name="Yoshida Y."/>
            <person name="Baba S."/>
            <person name="Kobayashi G."/>
            <person name="Nagasaki K."/>
            <person name="Hano T."/>
            <person name="Tomaru Y."/>
        </authorList>
    </citation>
    <scope>NUCLEOTIDE SEQUENCE [LARGE SCALE GENOMIC DNA]</scope>
    <source>
        <strain evidence="4 5">NIES-3715</strain>
    </source>
</reference>
<dbReference type="GO" id="GO:0051017">
    <property type="term" value="P:actin filament bundle assembly"/>
    <property type="evidence" value="ECO:0007669"/>
    <property type="project" value="TreeGrafter"/>
</dbReference>
<dbReference type="InterPro" id="IPR002110">
    <property type="entry name" value="Ankyrin_rpt"/>
</dbReference>
<evidence type="ECO:0000313" key="4">
    <source>
        <dbReference type="EMBL" id="GFH57646.1"/>
    </source>
</evidence>
<evidence type="ECO:0000256" key="1">
    <source>
        <dbReference type="ARBA" id="ARBA00022737"/>
    </source>
</evidence>
<evidence type="ECO:0000256" key="2">
    <source>
        <dbReference type="ARBA" id="ARBA00023043"/>
    </source>
</evidence>
<feature type="compositionally biased region" description="Basic residues" evidence="3">
    <location>
        <begin position="24"/>
        <end position="34"/>
    </location>
</feature>
<keyword evidence="2" id="KW-0040">ANK repeat</keyword>
<dbReference type="Gene3D" id="1.25.40.20">
    <property type="entry name" value="Ankyrin repeat-containing domain"/>
    <property type="match status" value="2"/>
</dbReference>
<proteinExistence type="predicted"/>
<dbReference type="InterPro" id="IPR036770">
    <property type="entry name" value="Ankyrin_rpt-contain_sf"/>
</dbReference>
<dbReference type="PANTHER" id="PTHR24153">
    <property type="entry name" value="ESPIN"/>
    <property type="match status" value="1"/>
</dbReference>
<name>A0AAD3HBY7_9STRA</name>
<gene>
    <name evidence="4" type="ORF">CTEN210_14122</name>
</gene>
<keyword evidence="5" id="KW-1185">Reference proteome</keyword>
<dbReference type="GO" id="GO:0051015">
    <property type="term" value="F:actin filament binding"/>
    <property type="evidence" value="ECO:0007669"/>
    <property type="project" value="TreeGrafter"/>
</dbReference>
<feature type="region of interest" description="Disordered" evidence="3">
    <location>
        <begin position="1"/>
        <end position="34"/>
    </location>
</feature>
<feature type="region of interest" description="Disordered" evidence="3">
    <location>
        <begin position="190"/>
        <end position="214"/>
    </location>
</feature>
<organism evidence="4 5">
    <name type="scientific">Chaetoceros tenuissimus</name>
    <dbReference type="NCBI Taxonomy" id="426638"/>
    <lineage>
        <taxon>Eukaryota</taxon>
        <taxon>Sar</taxon>
        <taxon>Stramenopiles</taxon>
        <taxon>Ochrophyta</taxon>
        <taxon>Bacillariophyta</taxon>
        <taxon>Coscinodiscophyceae</taxon>
        <taxon>Chaetocerotophycidae</taxon>
        <taxon>Chaetocerotales</taxon>
        <taxon>Chaetocerotaceae</taxon>
        <taxon>Chaetoceros</taxon>
    </lineage>
</organism>
<keyword evidence="1" id="KW-0677">Repeat</keyword>
<feature type="compositionally biased region" description="Polar residues" evidence="3">
    <location>
        <begin position="1"/>
        <end position="18"/>
    </location>
</feature>
<dbReference type="EMBL" id="BLLK01000058">
    <property type="protein sequence ID" value="GFH57646.1"/>
    <property type="molecule type" value="Genomic_DNA"/>
</dbReference>
<dbReference type="SUPFAM" id="SSF48403">
    <property type="entry name" value="Ankyrin repeat"/>
    <property type="match status" value="1"/>
</dbReference>
<protein>
    <submittedName>
        <fullName evidence="4">Uncharacterized protein</fullName>
    </submittedName>
</protein>
<dbReference type="GO" id="GO:0005737">
    <property type="term" value="C:cytoplasm"/>
    <property type="evidence" value="ECO:0007669"/>
    <property type="project" value="TreeGrafter"/>
</dbReference>
<accession>A0AAD3HBY7</accession>
<dbReference type="PANTHER" id="PTHR24153:SF8">
    <property type="entry name" value="FORKED, ISOFORM F"/>
    <property type="match status" value="1"/>
</dbReference>
<dbReference type="Proteomes" id="UP001054902">
    <property type="component" value="Unassembled WGS sequence"/>
</dbReference>